<reference evidence="3 4" key="1">
    <citation type="submission" date="2015-01" db="EMBL/GenBank/DDBJ databases">
        <title>Evolution of Trichinella species and genotypes.</title>
        <authorList>
            <person name="Korhonen P.K."/>
            <person name="Edoardo P."/>
            <person name="Giuseppe L.R."/>
            <person name="Gasser R.B."/>
        </authorList>
    </citation>
    <scope>NUCLEOTIDE SEQUENCE [LARGE SCALE GENOMIC DNA]</scope>
    <source>
        <strain evidence="2">ISS13</strain>
        <strain evidence="1">ISS141</strain>
    </source>
</reference>
<evidence type="ECO:0000313" key="3">
    <source>
        <dbReference type="Proteomes" id="UP000054632"/>
    </source>
</evidence>
<evidence type="ECO:0000313" key="2">
    <source>
        <dbReference type="EMBL" id="KRY79437.1"/>
    </source>
</evidence>
<dbReference type="Proteomes" id="UP000054815">
    <property type="component" value="Unassembled WGS sequence"/>
</dbReference>
<proteinExistence type="predicted"/>
<evidence type="ECO:0000313" key="1">
    <source>
        <dbReference type="EMBL" id="KRY01591.1"/>
    </source>
</evidence>
<dbReference type="EMBL" id="JYDU01000002">
    <property type="protein sequence ID" value="KRY01591.1"/>
    <property type="molecule type" value="Genomic_DNA"/>
</dbReference>
<dbReference type="EMBL" id="JYDR01000001">
    <property type="protein sequence ID" value="KRY79437.1"/>
    <property type="molecule type" value="Genomic_DNA"/>
</dbReference>
<dbReference type="AlphaFoldDB" id="A0A0V1EZY4"/>
<accession>A0A0V1EZY4</accession>
<organism evidence="2 3">
    <name type="scientific">Trichinella pseudospiralis</name>
    <name type="common">Parasitic roundworm</name>
    <dbReference type="NCBI Taxonomy" id="6337"/>
    <lineage>
        <taxon>Eukaryota</taxon>
        <taxon>Metazoa</taxon>
        <taxon>Ecdysozoa</taxon>
        <taxon>Nematoda</taxon>
        <taxon>Enoplea</taxon>
        <taxon>Dorylaimia</taxon>
        <taxon>Trichinellida</taxon>
        <taxon>Trichinellidae</taxon>
        <taxon>Trichinella</taxon>
    </lineage>
</organism>
<name>A0A0V1EZY4_TRIPS</name>
<protein>
    <submittedName>
        <fullName evidence="2">Uncharacterized protein</fullName>
    </submittedName>
</protein>
<gene>
    <name evidence="2" type="ORF">T4A_17</name>
    <name evidence="1" type="ORF">T4E_3290</name>
</gene>
<comment type="caution">
    <text evidence="2">The sequence shown here is derived from an EMBL/GenBank/DDBJ whole genome shotgun (WGS) entry which is preliminary data.</text>
</comment>
<evidence type="ECO:0000313" key="4">
    <source>
        <dbReference type="Proteomes" id="UP000054815"/>
    </source>
</evidence>
<sequence length="30" mass="3617">MYLPPNAEDSLYDNGTRRKKTCLKFYEDFT</sequence>
<dbReference type="Proteomes" id="UP000054632">
    <property type="component" value="Unassembled WGS sequence"/>
</dbReference>